<organism evidence="2 3">
    <name type="scientific">Lithospermum erythrorhizon</name>
    <name type="common">Purple gromwell</name>
    <name type="synonym">Lithospermum officinale var. erythrorhizon</name>
    <dbReference type="NCBI Taxonomy" id="34254"/>
    <lineage>
        <taxon>Eukaryota</taxon>
        <taxon>Viridiplantae</taxon>
        <taxon>Streptophyta</taxon>
        <taxon>Embryophyta</taxon>
        <taxon>Tracheophyta</taxon>
        <taxon>Spermatophyta</taxon>
        <taxon>Magnoliopsida</taxon>
        <taxon>eudicotyledons</taxon>
        <taxon>Gunneridae</taxon>
        <taxon>Pentapetalae</taxon>
        <taxon>asterids</taxon>
        <taxon>lamiids</taxon>
        <taxon>Boraginales</taxon>
        <taxon>Boraginaceae</taxon>
        <taxon>Boraginoideae</taxon>
        <taxon>Lithospermeae</taxon>
        <taxon>Lithospermum</taxon>
    </lineage>
</organism>
<gene>
    <name evidence="2" type="ORF">LIER_24375</name>
</gene>
<keyword evidence="3" id="KW-1185">Reference proteome</keyword>
<dbReference type="Pfam" id="PF00078">
    <property type="entry name" value="RVT_1"/>
    <property type="match status" value="1"/>
</dbReference>
<feature type="domain" description="Reverse transcriptase" evidence="1">
    <location>
        <begin position="3"/>
        <end position="233"/>
    </location>
</feature>
<dbReference type="InterPro" id="IPR000477">
    <property type="entry name" value="RT_dom"/>
</dbReference>
<dbReference type="EMBL" id="BAABME010007066">
    <property type="protein sequence ID" value="GAA0170020.1"/>
    <property type="molecule type" value="Genomic_DNA"/>
</dbReference>
<evidence type="ECO:0000313" key="3">
    <source>
        <dbReference type="Proteomes" id="UP001454036"/>
    </source>
</evidence>
<sequence length="349" mass="39911">MTNQLRGVLTRINSETQSAFLPGRIIFDNILIAHELLHDMSHKKGGKNAYMPLKLDMSKAYDRVEWPFLESIMLKFGFSRTWIDHTMSLVSSISYSFLVNGALRGFIRPTKEIRQIDPLLPYLFLLYTEELTMLREAKERRALTGVKIRRESPSINHILFAHDTMLFCKASVDEGMEVMSILQDYEVASGQKINLGKCTVSFDASTSTHVVRREIRSILGMREVSHQGNYLGLPSHIGRSKREVFRYIMEKVEDQMRGWKGKLLSQASKEVMIKAVTSAIPIFVMNYFISVGIIDNLNSLMAKFFWCNAEGGRGIHWKAWDKLCKNKLDGELGFKDLKCMNLTILAKQG</sequence>
<protein>
    <recommendedName>
        <fullName evidence="1">Reverse transcriptase domain-containing protein</fullName>
    </recommendedName>
</protein>
<dbReference type="PANTHER" id="PTHR33116:SF86">
    <property type="entry name" value="REVERSE TRANSCRIPTASE DOMAIN-CONTAINING PROTEIN"/>
    <property type="match status" value="1"/>
</dbReference>
<evidence type="ECO:0000259" key="1">
    <source>
        <dbReference type="Pfam" id="PF00078"/>
    </source>
</evidence>
<comment type="caution">
    <text evidence="2">The sequence shown here is derived from an EMBL/GenBank/DDBJ whole genome shotgun (WGS) entry which is preliminary data.</text>
</comment>
<dbReference type="PANTHER" id="PTHR33116">
    <property type="entry name" value="REVERSE TRANSCRIPTASE ZINC-BINDING DOMAIN-CONTAINING PROTEIN-RELATED-RELATED"/>
    <property type="match status" value="1"/>
</dbReference>
<name>A0AAV3R145_LITER</name>
<dbReference type="AlphaFoldDB" id="A0AAV3R145"/>
<reference evidence="2 3" key="1">
    <citation type="submission" date="2024-01" db="EMBL/GenBank/DDBJ databases">
        <title>The complete chloroplast genome sequence of Lithospermum erythrorhizon: insights into the phylogenetic relationship among Boraginaceae species and the maternal lineages of purple gromwells.</title>
        <authorList>
            <person name="Okada T."/>
            <person name="Watanabe K."/>
        </authorList>
    </citation>
    <scope>NUCLEOTIDE SEQUENCE [LARGE SCALE GENOMIC DNA]</scope>
</reference>
<proteinExistence type="predicted"/>
<accession>A0AAV3R145</accession>
<dbReference type="Proteomes" id="UP001454036">
    <property type="component" value="Unassembled WGS sequence"/>
</dbReference>
<evidence type="ECO:0000313" key="2">
    <source>
        <dbReference type="EMBL" id="GAA0170020.1"/>
    </source>
</evidence>